<evidence type="ECO:0000313" key="2">
    <source>
        <dbReference type="Proteomes" id="UP000308197"/>
    </source>
</evidence>
<sequence length="343" mass="37876">MDRLAVELLEQIFLLACTDGGFTGAALSRVSKHIRNASRAARFHSIALISPFPDTLEQFASCYVHQRAFSGEVTPKVHHLLITSATRQSDPARVVLGPNLNASDVSKCSADMTKKHLEVLEKEQRKFNVDVTSLLQLLAPDLISLTLIHCHRYGKNELRIPLTIEVSGGFPLLQELTLAGIPTTFTSTDCPSGSLYPHLERLHLCLLALSGCPDIDVDAWAADAPNLTYLRMSNVNYWPRNIMESVRKVFASEHLNATLKQVIIKPHSPPPMGGPCGTPHTVFASFMASLQSACTPCHNPKLSTVLLPAGRNMRAHDWEAMLKNHWVDRMCGGPGCWNTTRER</sequence>
<name>A0A5C3Q333_9APHY</name>
<keyword evidence="2" id="KW-1185">Reference proteome</keyword>
<proteinExistence type="predicted"/>
<gene>
    <name evidence="1" type="ORF">K466DRAFT_479742</name>
</gene>
<organism evidence="1 2">
    <name type="scientific">Polyporus arcularius HHB13444</name>
    <dbReference type="NCBI Taxonomy" id="1314778"/>
    <lineage>
        <taxon>Eukaryota</taxon>
        <taxon>Fungi</taxon>
        <taxon>Dikarya</taxon>
        <taxon>Basidiomycota</taxon>
        <taxon>Agaricomycotina</taxon>
        <taxon>Agaricomycetes</taxon>
        <taxon>Polyporales</taxon>
        <taxon>Polyporaceae</taxon>
        <taxon>Polyporus</taxon>
    </lineage>
</organism>
<dbReference type="SUPFAM" id="SSF52047">
    <property type="entry name" value="RNI-like"/>
    <property type="match status" value="1"/>
</dbReference>
<evidence type="ECO:0000313" key="1">
    <source>
        <dbReference type="EMBL" id="TFK92853.1"/>
    </source>
</evidence>
<evidence type="ECO:0008006" key="3">
    <source>
        <dbReference type="Google" id="ProtNLM"/>
    </source>
</evidence>
<dbReference type="EMBL" id="ML210991">
    <property type="protein sequence ID" value="TFK92853.1"/>
    <property type="molecule type" value="Genomic_DNA"/>
</dbReference>
<dbReference type="Proteomes" id="UP000308197">
    <property type="component" value="Unassembled WGS sequence"/>
</dbReference>
<protein>
    <recommendedName>
        <fullName evidence="3">F-box domain-containing protein</fullName>
    </recommendedName>
</protein>
<reference evidence="1 2" key="1">
    <citation type="journal article" date="2019" name="Nat. Ecol. Evol.">
        <title>Megaphylogeny resolves global patterns of mushroom evolution.</title>
        <authorList>
            <person name="Varga T."/>
            <person name="Krizsan K."/>
            <person name="Foldi C."/>
            <person name="Dima B."/>
            <person name="Sanchez-Garcia M."/>
            <person name="Sanchez-Ramirez S."/>
            <person name="Szollosi G.J."/>
            <person name="Szarkandi J.G."/>
            <person name="Papp V."/>
            <person name="Albert L."/>
            <person name="Andreopoulos W."/>
            <person name="Angelini C."/>
            <person name="Antonin V."/>
            <person name="Barry K.W."/>
            <person name="Bougher N.L."/>
            <person name="Buchanan P."/>
            <person name="Buyck B."/>
            <person name="Bense V."/>
            <person name="Catcheside P."/>
            <person name="Chovatia M."/>
            <person name="Cooper J."/>
            <person name="Damon W."/>
            <person name="Desjardin D."/>
            <person name="Finy P."/>
            <person name="Geml J."/>
            <person name="Haridas S."/>
            <person name="Hughes K."/>
            <person name="Justo A."/>
            <person name="Karasinski D."/>
            <person name="Kautmanova I."/>
            <person name="Kiss B."/>
            <person name="Kocsube S."/>
            <person name="Kotiranta H."/>
            <person name="LaButti K.M."/>
            <person name="Lechner B.E."/>
            <person name="Liimatainen K."/>
            <person name="Lipzen A."/>
            <person name="Lukacs Z."/>
            <person name="Mihaltcheva S."/>
            <person name="Morgado L.N."/>
            <person name="Niskanen T."/>
            <person name="Noordeloos M.E."/>
            <person name="Ohm R.A."/>
            <person name="Ortiz-Santana B."/>
            <person name="Ovrebo C."/>
            <person name="Racz N."/>
            <person name="Riley R."/>
            <person name="Savchenko A."/>
            <person name="Shiryaev A."/>
            <person name="Soop K."/>
            <person name="Spirin V."/>
            <person name="Szebenyi C."/>
            <person name="Tomsovsky M."/>
            <person name="Tulloss R.E."/>
            <person name="Uehling J."/>
            <person name="Grigoriev I.V."/>
            <person name="Vagvolgyi C."/>
            <person name="Papp T."/>
            <person name="Martin F.M."/>
            <person name="Miettinen O."/>
            <person name="Hibbett D.S."/>
            <person name="Nagy L.G."/>
        </authorList>
    </citation>
    <scope>NUCLEOTIDE SEQUENCE [LARGE SCALE GENOMIC DNA]</scope>
    <source>
        <strain evidence="1 2">HHB13444</strain>
    </source>
</reference>
<dbReference type="InterPro" id="IPR032675">
    <property type="entry name" value="LRR_dom_sf"/>
</dbReference>
<dbReference type="Gene3D" id="3.80.10.10">
    <property type="entry name" value="Ribonuclease Inhibitor"/>
    <property type="match status" value="1"/>
</dbReference>
<dbReference type="InParanoid" id="A0A5C3Q333"/>
<accession>A0A5C3Q333</accession>
<dbReference type="AlphaFoldDB" id="A0A5C3Q333"/>